<dbReference type="Proteomes" id="UP000612746">
    <property type="component" value="Unassembled WGS sequence"/>
</dbReference>
<reference evidence="2" key="1">
    <citation type="submission" date="2020-12" db="EMBL/GenBank/DDBJ databases">
        <title>Metabolic potential, ecology and presence of endohyphal bacteria is reflected in genomic diversity of Mucoromycotina.</title>
        <authorList>
            <person name="Muszewska A."/>
            <person name="Okrasinska A."/>
            <person name="Steczkiewicz K."/>
            <person name="Drgas O."/>
            <person name="Orlowska M."/>
            <person name="Perlinska-Lenart U."/>
            <person name="Aleksandrzak-Piekarczyk T."/>
            <person name="Szatraj K."/>
            <person name="Zielenkiewicz U."/>
            <person name="Pilsyk S."/>
            <person name="Malc E."/>
            <person name="Mieczkowski P."/>
            <person name="Kruszewska J.S."/>
            <person name="Biernat P."/>
            <person name="Pawlowska J."/>
        </authorList>
    </citation>
    <scope>NUCLEOTIDE SEQUENCE</scope>
    <source>
        <strain evidence="2">WA0000051536</strain>
    </source>
</reference>
<dbReference type="OrthoDB" id="2963168at2759"/>
<evidence type="ECO:0000313" key="2">
    <source>
        <dbReference type="EMBL" id="KAG2187446.1"/>
    </source>
</evidence>
<feature type="compositionally biased region" description="Polar residues" evidence="1">
    <location>
        <begin position="29"/>
        <end position="39"/>
    </location>
</feature>
<dbReference type="InterPro" id="IPR043129">
    <property type="entry name" value="ATPase_NBD"/>
</dbReference>
<feature type="region of interest" description="Disordered" evidence="1">
    <location>
        <begin position="1"/>
        <end position="44"/>
    </location>
</feature>
<evidence type="ECO:0000313" key="3">
    <source>
        <dbReference type="Proteomes" id="UP000612746"/>
    </source>
</evidence>
<dbReference type="AlphaFoldDB" id="A0A8H7UIS6"/>
<dbReference type="Gene3D" id="3.30.420.40">
    <property type="match status" value="1"/>
</dbReference>
<dbReference type="CDD" id="cd10229">
    <property type="entry name" value="ASKHA_NBD_HSP70_HSPA12"/>
    <property type="match status" value="1"/>
</dbReference>
<gene>
    <name evidence="2" type="ORF">INT44_005134</name>
</gene>
<feature type="compositionally biased region" description="Low complexity" evidence="1">
    <location>
        <begin position="1"/>
        <end position="20"/>
    </location>
</feature>
<accession>A0A8H7UIS6</accession>
<dbReference type="EMBL" id="JAEPRA010000003">
    <property type="protein sequence ID" value="KAG2187446.1"/>
    <property type="molecule type" value="Genomic_DNA"/>
</dbReference>
<evidence type="ECO:0008006" key="4">
    <source>
        <dbReference type="Google" id="ProtNLM"/>
    </source>
</evidence>
<dbReference type="PANTHER" id="PTHR14187">
    <property type="entry name" value="ALPHA KINASE/ELONGATION FACTOR 2 KINASE"/>
    <property type="match status" value="1"/>
</dbReference>
<comment type="caution">
    <text evidence="2">The sequence shown here is derived from an EMBL/GenBank/DDBJ whole genome shotgun (WGS) entry which is preliminary data.</text>
</comment>
<dbReference type="SUPFAM" id="SSF53067">
    <property type="entry name" value="Actin-like ATPase domain"/>
    <property type="match status" value="2"/>
</dbReference>
<sequence length="613" mass="68768">MLPIDSQAESSRSPNSSRMSTALPFRANNPVSPRAQSPVRTEPAVQSADMSSYKIVLGYDFGTTFSGASYAYCQNEEVLDIERWPNRRESIFPKVPTALLYEKGDPTNVVEWGHGAKMMYAKPGAAANYDLLTGFKLNLDENLKRPPLPNGMSTVKLISDYLRCLHSHVVRELSRQFARNYTEEQFRYCLTVPAMWSDRAKSKMRTAAIDAGLISAHDPPDRLMVTSEPEAGALYCEKSCRESNLTEGDRFMICDAGGGTIDLIVFEIEEPREGKARLKEITKGMGESCGSIFLDQRFETLLREKLGEEISNVSANSMLKMMDQFIDSIKPEFDGNEHEPQYLSLPASVDLNVLTAQGAHVEDAMLVISGAELRSRVFDPVVNKVLDLIESQLNQITGKPLDTIFLVGGFGSSSYLYDRVRTTFQHRIPQILYPARASLAIVRGAVLYGLHPQPISSRILRRTYGINAGLPFDELLDPPSSRFVRPDGSVRCVTRFLTFACKGDAIRVDQCIREQMYIYYNTIYSTDLRLYATESPDEPRWYHQAGVQQIAAIEIPIPHMPGVERGQRVNYEVRMYFGRNEIRMEAEFPGSRVFAVNCDFDAASLPNTMNSLA</sequence>
<proteinExistence type="predicted"/>
<evidence type="ECO:0000256" key="1">
    <source>
        <dbReference type="SAM" id="MobiDB-lite"/>
    </source>
</evidence>
<dbReference type="PANTHER" id="PTHR14187:SF5">
    <property type="entry name" value="HEAT SHOCK 70 KDA PROTEIN 12A"/>
    <property type="match status" value="1"/>
</dbReference>
<organism evidence="2 3">
    <name type="scientific">Umbelopsis vinacea</name>
    <dbReference type="NCBI Taxonomy" id="44442"/>
    <lineage>
        <taxon>Eukaryota</taxon>
        <taxon>Fungi</taxon>
        <taxon>Fungi incertae sedis</taxon>
        <taxon>Mucoromycota</taxon>
        <taxon>Mucoromycotina</taxon>
        <taxon>Umbelopsidomycetes</taxon>
        <taxon>Umbelopsidales</taxon>
        <taxon>Umbelopsidaceae</taxon>
        <taxon>Umbelopsis</taxon>
    </lineage>
</organism>
<keyword evidence="3" id="KW-1185">Reference proteome</keyword>
<name>A0A8H7UIS6_9FUNG</name>
<protein>
    <recommendedName>
        <fullName evidence="4">Actin-like ATPase domain-containing protein</fullName>
    </recommendedName>
</protein>